<dbReference type="SMART" id="SM00342">
    <property type="entry name" value="HTH_ARAC"/>
    <property type="match status" value="1"/>
</dbReference>
<gene>
    <name evidence="7" type="ORF">DFP98_12932</name>
</gene>
<dbReference type="InterPro" id="IPR002491">
    <property type="entry name" value="ABC_transptr_periplasmic_BD"/>
</dbReference>
<evidence type="ECO:0000256" key="4">
    <source>
        <dbReference type="SAM" id="Coils"/>
    </source>
</evidence>
<proteinExistence type="predicted"/>
<keyword evidence="4" id="KW-0175">Coiled coil</keyword>
<dbReference type="SUPFAM" id="SSF53807">
    <property type="entry name" value="Helical backbone' metal receptor"/>
    <property type="match status" value="1"/>
</dbReference>
<dbReference type="GO" id="GO:0043565">
    <property type="term" value="F:sequence-specific DNA binding"/>
    <property type="evidence" value="ECO:0007669"/>
    <property type="project" value="InterPro"/>
</dbReference>
<dbReference type="PROSITE" id="PS50983">
    <property type="entry name" value="FE_B12_PBP"/>
    <property type="match status" value="1"/>
</dbReference>
<dbReference type="Gene3D" id="1.10.10.60">
    <property type="entry name" value="Homeodomain-like"/>
    <property type="match status" value="2"/>
</dbReference>
<evidence type="ECO:0000256" key="1">
    <source>
        <dbReference type="ARBA" id="ARBA00023015"/>
    </source>
</evidence>
<dbReference type="GO" id="GO:0003700">
    <property type="term" value="F:DNA-binding transcription factor activity"/>
    <property type="evidence" value="ECO:0007669"/>
    <property type="project" value="InterPro"/>
</dbReference>
<sequence length="531" mass="60036">MKRIVDFVQAYPLSLKTHELALRARRRTVKLGHSSILYIHNGAGNLRTADGAEFRLEPGACLSFGGSVAFDWSNDDELPLRLTLLQYRTMRIAGDYSGLHARWQEADDSPITDRLPPPLAAQVGKLLENGKLAPGHESRLQVLMAELTMLLREAESLPSSPSEDQGMLRKTMAYMRTNYMKPLPIASLAGMSGLTPSSFSRGFKQLAGKTPGAFLTQLRIDRAKSLMLEPDMNFKQIAGIVGFQDELYFSRVFKKQEGVSPTIYIKRNQQRVAIVSGLNLQDQMLALGIRPIAAPGFPNFYGTASGFPVYLDKQLSLTMPINAERTIAAEEVTGLSPDLILKADFIRNENDAQWQSAANLVRLKERDSWESYLRDIAQQLNKERELQRIERQVKKAERAGARALSTFSRQGTWTIVRLLPGDCRVYGRTGHAFTDLFYRDLHFQPDAGLDYRSYKSCSLEELAAMNPERLLIIWSDPETVAAFASQPLWKELQAAREQRVYYPNSKQWDPWGPIGRQYMIKEMTDYFLSRA</sequence>
<organism evidence="7 8">
    <name type="scientific">Cohnella phaseoli</name>
    <dbReference type="NCBI Taxonomy" id="456490"/>
    <lineage>
        <taxon>Bacteria</taxon>
        <taxon>Bacillati</taxon>
        <taxon>Bacillota</taxon>
        <taxon>Bacilli</taxon>
        <taxon>Bacillales</taxon>
        <taxon>Paenibacillaceae</taxon>
        <taxon>Cohnella</taxon>
    </lineage>
</organism>
<dbReference type="SUPFAM" id="SSF46689">
    <property type="entry name" value="Homeodomain-like"/>
    <property type="match status" value="2"/>
</dbReference>
<evidence type="ECO:0000313" key="7">
    <source>
        <dbReference type="EMBL" id="RED60619.1"/>
    </source>
</evidence>
<comment type="caution">
    <text evidence="7">The sequence shown here is derived from an EMBL/GenBank/DDBJ whole genome shotgun (WGS) entry which is preliminary data.</text>
</comment>
<reference evidence="7 8" key="1">
    <citation type="submission" date="2018-07" db="EMBL/GenBank/DDBJ databases">
        <title>Genomic Encyclopedia of Type Strains, Phase III (KMG-III): the genomes of soil and plant-associated and newly described type strains.</title>
        <authorList>
            <person name="Whitman W."/>
        </authorList>
    </citation>
    <scope>NUCLEOTIDE SEQUENCE [LARGE SCALE GENOMIC DNA]</scope>
    <source>
        <strain evidence="7 8">CECT 7287</strain>
    </source>
</reference>
<dbReference type="PANTHER" id="PTHR43280">
    <property type="entry name" value="ARAC-FAMILY TRANSCRIPTIONAL REGULATOR"/>
    <property type="match status" value="1"/>
</dbReference>
<evidence type="ECO:0000259" key="6">
    <source>
        <dbReference type="PROSITE" id="PS50983"/>
    </source>
</evidence>
<dbReference type="RefSeq" id="WP_181917998.1">
    <property type="nucleotide sequence ID" value="NZ_QRDZ01000029.1"/>
</dbReference>
<dbReference type="Pfam" id="PF01497">
    <property type="entry name" value="Peripla_BP_2"/>
    <property type="match status" value="1"/>
</dbReference>
<dbReference type="InterPro" id="IPR009057">
    <property type="entry name" value="Homeodomain-like_sf"/>
</dbReference>
<accession>A0A3D9IGD2</accession>
<dbReference type="Gene3D" id="3.40.50.1980">
    <property type="entry name" value="Nitrogenase molybdenum iron protein domain"/>
    <property type="match status" value="2"/>
</dbReference>
<feature type="coiled-coil region" evidence="4">
    <location>
        <begin position="377"/>
        <end position="406"/>
    </location>
</feature>
<dbReference type="InterPro" id="IPR018060">
    <property type="entry name" value="HTH_AraC"/>
</dbReference>
<keyword evidence="1" id="KW-0805">Transcription regulation</keyword>
<name>A0A3D9IGD2_9BACL</name>
<feature type="domain" description="HTH araC/xylS-type" evidence="5">
    <location>
        <begin position="169"/>
        <end position="267"/>
    </location>
</feature>
<dbReference type="Pfam" id="PF12833">
    <property type="entry name" value="HTH_18"/>
    <property type="match status" value="1"/>
</dbReference>
<keyword evidence="2 7" id="KW-0238">DNA-binding</keyword>
<evidence type="ECO:0000256" key="2">
    <source>
        <dbReference type="ARBA" id="ARBA00023125"/>
    </source>
</evidence>
<protein>
    <submittedName>
        <fullName evidence="7">AraC-like DNA-binding protein</fullName>
    </submittedName>
</protein>
<dbReference type="AlphaFoldDB" id="A0A3D9IGD2"/>
<keyword evidence="8" id="KW-1185">Reference proteome</keyword>
<dbReference type="EMBL" id="QRDZ01000029">
    <property type="protein sequence ID" value="RED60619.1"/>
    <property type="molecule type" value="Genomic_DNA"/>
</dbReference>
<evidence type="ECO:0000313" key="8">
    <source>
        <dbReference type="Proteomes" id="UP000256977"/>
    </source>
</evidence>
<evidence type="ECO:0000259" key="5">
    <source>
        <dbReference type="PROSITE" id="PS01124"/>
    </source>
</evidence>
<keyword evidence="3" id="KW-0804">Transcription</keyword>
<feature type="domain" description="Fe/B12 periplasmic-binding" evidence="6">
    <location>
        <begin position="272"/>
        <end position="531"/>
    </location>
</feature>
<dbReference type="PANTHER" id="PTHR43280:SF28">
    <property type="entry name" value="HTH-TYPE TRANSCRIPTIONAL ACTIVATOR RHAS"/>
    <property type="match status" value="1"/>
</dbReference>
<dbReference type="Proteomes" id="UP000256977">
    <property type="component" value="Unassembled WGS sequence"/>
</dbReference>
<evidence type="ECO:0000256" key="3">
    <source>
        <dbReference type="ARBA" id="ARBA00023163"/>
    </source>
</evidence>
<dbReference type="PROSITE" id="PS01124">
    <property type="entry name" value="HTH_ARAC_FAMILY_2"/>
    <property type="match status" value="1"/>
</dbReference>